<dbReference type="EC" id="4.1.2.13" evidence="3"/>
<organism evidence="7 8">
    <name type="scientific">Cylindrotheca closterium</name>
    <dbReference type="NCBI Taxonomy" id="2856"/>
    <lineage>
        <taxon>Eukaryota</taxon>
        <taxon>Sar</taxon>
        <taxon>Stramenopiles</taxon>
        <taxon>Ochrophyta</taxon>
        <taxon>Bacillariophyta</taxon>
        <taxon>Bacillariophyceae</taxon>
        <taxon>Bacillariophycidae</taxon>
        <taxon>Bacillariales</taxon>
        <taxon>Bacillariaceae</taxon>
        <taxon>Cylindrotheca</taxon>
    </lineage>
</organism>
<accession>A0AAD2GAJ1</accession>
<dbReference type="EMBL" id="CAKOGP040002269">
    <property type="protein sequence ID" value="CAJ1966234.1"/>
    <property type="molecule type" value="Genomic_DNA"/>
</dbReference>
<name>A0AAD2GAJ1_9STRA</name>
<dbReference type="Proteomes" id="UP001295423">
    <property type="component" value="Unassembled WGS sequence"/>
</dbReference>
<dbReference type="EMBL" id="CAKOGP040002356">
    <property type="protein sequence ID" value="CAJ1967940.1"/>
    <property type="molecule type" value="Genomic_DNA"/>
</dbReference>
<gene>
    <name evidence="6" type="ORF">CYCCA115_LOCUS21817</name>
    <name evidence="7" type="ORF">CYCCA115_LOCUS23009</name>
</gene>
<evidence type="ECO:0000313" key="7">
    <source>
        <dbReference type="EMBL" id="CAJ1967940.1"/>
    </source>
</evidence>
<sequence length="320" mass="35116">MRDQLLHGHGFLAALDQSGGSTPSALQNYQYPSDLYQGNEASMFEAVHGMRCRIMQSPVFLSPQESAGGVLGAILFEDTLHRTVEGQQTAQYLWNTKQIIPFLKIDQGLLPKVAGVQLMKPFEESPPAPSAPYSSSSLVSLEEKLQTARNMGVFGTKMRSVIHENNPKGIKVVVEQQFDYGKRILKAGLVPILEPEVNIESAEKQECEETLKKCLLQALDQLQEESSGGDENISQVILKLSIPCQDNFYQECMDHPACLKVVALSGGYSQAEANSRLSKQPKMIASFSRALSEGLTHNLSDEEFNKVLEASIASIVQASV</sequence>
<keyword evidence="8" id="KW-1185">Reference proteome</keyword>
<comment type="similarity">
    <text evidence="2">Belongs to the class I fructose-bisphosphate aldolase family.</text>
</comment>
<dbReference type="GO" id="GO:0006096">
    <property type="term" value="P:glycolytic process"/>
    <property type="evidence" value="ECO:0007669"/>
    <property type="project" value="UniProtKB-KW"/>
</dbReference>
<keyword evidence="4" id="KW-0324">Glycolysis</keyword>
<evidence type="ECO:0000256" key="1">
    <source>
        <dbReference type="ARBA" id="ARBA00004714"/>
    </source>
</evidence>
<comment type="pathway">
    <text evidence="1">Carbohydrate degradation; glycolysis; D-glyceraldehyde 3-phosphate and glycerone phosphate from D-glucose: step 4/4.</text>
</comment>
<dbReference type="PANTHER" id="PTHR11627">
    <property type="entry name" value="FRUCTOSE-BISPHOSPHATE ALDOLASE"/>
    <property type="match status" value="1"/>
</dbReference>
<dbReference type="InterPro" id="IPR000741">
    <property type="entry name" value="FBA_I"/>
</dbReference>
<dbReference type="SUPFAM" id="SSF51569">
    <property type="entry name" value="Aldolase"/>
    <property type="match status" value="1"/>
</dbReference>
<evidence type="ECO:0000313" key="6">
    <source>
        <dbReference type="EMBL" id="CAJ1966234.1"/>
    </source>
</evidence>
<protein>
    <recommendedName>
        <fullName evidence="3">fructose-bisphosphate aldolase</fullName>
        <ecNumber evidence="3">4.1.2.13</ecNumber>
    </recommendedName>
</protein>
<keyword evidence="5" id="KW-0456">Lyase</keyword>
<dbReference type="Pfam" id="PF00274">
    <property type="entry name" value="Glycolytic"/>
    <property type="match status" value="1"/>
</dbReference>
<evidence type="ECO:0000256" key="5">
    <source>
        <dbReference type="ARBA" id="ARBA00023239"/>
    </source>
</evidence>
<dbReference type="InterPro" id="IPR013785">
    <property type="entry name" value="Aldolase_TIM"/>
</dbReference>
<dbReference type="AlphaFoldDB" id="A0AAD2GAJ1"/>
<comment type="caution">
    <text evidence="7">The sequence shown here is derived from an EMBL/GenBank/DDBJ whole genome shotgun (WGS) entry which is preliminary data.</text>
</comment>
<dbReference type="GO" id="GO:0004332">
    <property type="term" value="F:fructose-bisphosphate aldolase activity"/>
    <property type="evidence" value="ECO:0007669"/>
    <property type="project" value="UniProtKB-EC"/>
</dbReference>
<proteinExistence type="inferred from homology"/>
<evidence type="ECO:0000256" key="4">
    <source>
        <dbReference type="ARBA" id="ARBA00023152"/>
    </source>
</evidence>
<evidence type="ECO:0000256" key="2">
    <source>
        <dbReference type="ARBA" id="ARBA00010387"/>
    </source>
</evidence>
<dbReference type="Gene3D" id="3.20.20.70">
    <property type="entry name" value="Aldolase class I"/>
    <property type="match status" value="1"/>
</dbReference>
<reference evidence="7" key="1">
    <citation type="submission" date="2023-08" db="EMBL/GenBank/DDBJ databases">
        <authorList>
            <person name="Audoor S."/>
            <person name="Bilcke G."/>
        </authorList>
    </citation>
    <scope>NUCLEOTIDE SEQUENCE</scope>
</reference>
<evidence type="ECO:0000256" key="3">
    <source>
        <dbReference type="ARBA" id="ARBA00013068"/>
    </source>
</evidence>
<evidence type="ECO:0000313" key="8">
    <source>
        <dbReference type="Proteomes" id="UP001295423"/>
    </source>
</evidence>